<evidence type="ECO:0000313" key="5">
    <source>
        <dbReference type="EMBL" id="RZS72289.1"/>
    </source>
</evidence>
<organism evidence="5 6">
    <name type="scientific">Pseudobacter ginsenosidimutans</name>
    <dbReference type="NCBI Taxonomy" id="661488"/>
    <lineage>
        <taxon>Bacteria</taxon>
        <taxon>Pseudomonadati</taxon>
        <taxon>Bacteroidota</taxon>
        <taxon>Chitinophagia</taxon>
        <taxon>Chitinophagales</taxon>
        <taxon>Chitinophagaceae</taxon>
        <taxon>Pseudobacter</taxon>
    </lineage>
</organism>
<dbReference type="SMART" id="SM00448">
    <property type="entry name" value="REC"/>
    <property type="match status" value="1"/>
</dbReference>
<dbReference type="InterPro" id="IPR058245">
    <property type="entry name" value="NreC/VraR/RcsB-like_REC"/>
</dbReference>
<gene>
    <name evidence="5" type="ORF">EV199_4205</name>
</gene>
<dbReference type="InterPro" id="IPR016032">
    <property type="entry name" value="Sig_transdc_resp-reg_C-effctor"/>
</dbReference>
<dbReference type="InterPro" id="IPR000792">
    <property type="entry name" value="Tscrpt_reg_LuxR_C"/>
</dbReference>
<evidence type="ECO:0000259" key="4">
    <source>
        <dbReference type="PROSITE" id="PS50110"/>
    </source>
</evidence>
<dbReference type="Pfam" id="PF00072">
    <property type="entry name" value="Response_reg"/>
    <property type="match status" value="1"/>
</dbReference>
<protein>
    <submittedName>
        <fullName evidence="5">LuxR family two component transcriptional regulator</fullName>
    </submittedName>
</protein>
<dbReference type="GO" id="GO:0000160">
    <property type="term" value="P:phosphorelay signal transduction system"/>
    <property type="evidence" value="ECO:0007669"/>
    <property type="project" value="InterPro"/>
</dbReference>
<comment type="caution">
    <text evidence="5">The sequence shown here is derived from an EMBL/GenBank/DDBJ whole genome shotgun (WGS) entry which is preliminary data.</text>
</comment>
<dbReference type="AlphaFoldDB" id="A0A4Q7MW68"/>
<keyword evidence="1 3" id="KW-0597">Phosphoprotein</keyword>
<feature type="modified residue" description="4-aspartylphosphate" evidence="3">
    <location>
        <position position="61"/>
    </location>
</feature>
<dbReference type="SUPFAM" id="SSF52172">
    <property type="entry name" value="CheY-like"/>
    <property type="match status" value="1"/>
</dbReference>
<dbReference type="InterPro" id="IPR001789">
    <property type="entry name" value="Sig_transdc_resp-reg_receiver"/>
</dbReference>
<dbReference type="InterPro" id="IPR011006">
    <property type="entry name" value="CheY-like_superfamily"/>
</dbReference>
<dbReference type="RefSeq" id="WP_165434924.1">
    <property type="nucleotide sequence ID" value="NZ_CP042431.1"/>
</dbReference>
<evidence type="ECO:0000256" key="3">
    <source>
        <dbReference type="PROSITE-ProRule" id="PRU00169"/>
    </source>
</evidence>
<dbReference type="Proteomes" id="UP000293874">
    <property type="component" value="Unassembled WGS sequence"/>
</dbReference>
<keyword evidence="2" id="KW-0238">DNA-binding</keyword>
<name>A0A4Q7MW68_9BACT</name>
<dbReference type="GO" id="GO:0006355">
    <property type="term" value="P:regulation of DNA-templated transcription"/>
    <property type="evidence" value="ECO:0007669"/>
    <property type="project" value="InterPro"/>
</dbReference>
<evidence type="ECO:0000256" key="2">
    <source>
        <dbReference type="ARBA" id="ARBA00023125"/>
    </source>
</evidence>
<dbReference type="PANTHER" id="PTHR45566">
    <property type="entry name" value="HTH-TYPE TRANSCRIPTIONAL REGULATOR YHJB-RELATED"/>
    <property type="match status" value="1"/>
</dbReference>
<evidence type="ECO:0000313" key="6">
    <source>
        <dbReference type="Proteomes" id="UP000293874"/>
    </source>
</evidence>
<dbReference type="SMART" id="SM00421">
    <property type="entry name" value="HTH_LUXR"/>
    <property type="match status" value="1"/>
</dbReference>
<feature type="domain" description="Response regulatory" evidence="4">
    <location>
        <begin position="9"/>
        <end position="126"/>
    </location>
</feature>
<dbReference type="InterPro" id="IPR051015">
    <property type="entry name" value="EvgA-like"/>
</dbReference>
<keyword evidence="6" id="KW-1185">Reference proteome</keyword>
<reference evidence="5 6" key="1">
    <citation type="submission" date="2019-02" db="EMBL/GenBank/DDBJ databases">
        <title>Genomic Encyclopedia of Type Strains, Phase IV (KMG-IV): sequencing the most valuable type-strain genomes for metagenomic binning, comparative biology and taxonomic classification.</title>
        <authorList>
            <person name="Goeker M."/>
        </authorList>
    </citation>
    <scope>NUCLEOTIDE SEQUENCE [LARGE SCALE GENOMIC DNA]</scope>
    <source>
        <strain evidence="5 6">DSM 18116</strain>
    </source>
</reference>
<sequence>MNSSSKTLTVALADDHVLVRSAISLLLSTIPHIQIGPEAGNGKELLDHLASGATPDIILLDINMPVMDGFETMKEIRKMHSAVKVVALTAYEDDLALLRLYKLGVKGYISKSIKKEELRMALETVADGNEYFPNLLKGVIQDDAAHDLLEKLRSLKERELTFLKYASMDIPYKEIAQRMNVSRYTIDDYRDSLYQKFSIQSRIGLILLALKFKPIIGGQ</sequence>
<dbReference type="Pfam" id="PF00196">
    <property type="entry name" value="GerE"/>
    <property type="match status" value="1"/>
</dbReference>
<dbReference type="SUPFAM" id="SSF46894">
    <property type="entry name" value="C-terminal effector domain of the bipartite response regulators"/>
    <property type="match status" value="1"/>
</dbReference>
<dbReference type="CDD" id="cd17535">
    <property type="entry name" value="REC_NarL-like"/>
    <property type="match status" value="1"/>
</dbReference>
<dbReference type="Gene3D" id="3.40.50.2300">
    <property type="match status" value="1"/>
</dbReference>
<dbReference type="EMBL" id="SGXA01000002">
    <property type="protein sequence ID" value="RZS72289.1"/>
    <property type="molecule type" value="Genomic_DNA"/>
</dbReference>
<dbReference type="GO" id="GO:0003677">
    <property type="term" value="F:DNA binding"/>
    <property type="evidence" value="ECO:0007669"/>
    <property type="project" value="UniProtKB-KW"/>
</dbReference>
<proteinExistence type="predicted"/>
<dbReference type="PANTHER" id="PTHR45566:SF2">
    <property type="entry name" value="NARL SUBFAMILY"/>
    <property type="match status" value="1"/>
</dbReference>
<dbReference type="PROSITE" id="PS50110">
    <property type="entry name" value="RESPONSE_REGULATORY"/>
    <property type="match status" value="1"/>
</dbReference>
<evidence type="ECO:0000256" key="1">
    <source>
        <dbReference type="ARBA" id="ARBA00022553"/>
    </source>
</evidence>
<dbReference type="PROSITE" id="PS00622">
    <property type="entry name" value="HTH_LUXR_1"/>
    <property type="match status" value="1"/>
</dbReference>
<accession>A0A4Q7MW68</accession>